<feature type="non-terminal residue" evidence="2">
    <location>
        <position position="56"/>
    </location>
</feature>
<comment type="similarity">
    <text evidence="1">Belongs to the AccD/PCCB family.</text>
</comment>
<dbReference type="InterPro" id="IPR045190">
    <property type="entry name" value="MCCB/AccD1-like"/>
</dbReference>
<comment type="caution">
    <text evidence="2">The sequence shown here is derived from an EMBL/GenBank/DDBJ whole genome shotgun (WGS) entry which is preliminary data.</text>
</comment>
<dbReference type="PANTHER" id="PTHR22855:SF13">
    <property type="entry name" value="METHYLCROTONOYL-COA CARBOXYLASE BETA CHAIN, MITOCHONDRIAL"/>
    <property type="match status" value="1"/>
</dbReference>
<dbReference type="GO" id="GO:0006552">
    <property type="term" value="P:L-leucine catabolic process"/>
    <property type="evidence" value="ECO:0007669"/>
    <property type="project" value="TreeGrafter"/>
</dbReference>
<dbReference type="Proteomes" id="UP000265520">
    <property type="component" value="Unassembled WGS sequence"/>
</dbReference>
<dbReference type="GO" id="GO:0004485">
    <property type="term" value="F:methylcrotonoyl-CoA carboxylase activity"/>
    <property type="evidence" value="ECO:0007669"/>
    <property type="project" value="TreeGrafter"/>
</dbReference>
<dbReference type="GO" id="GO:0005739">
    <property type="term" value="C:mitochondrion"/>
    <property type="evidence" value="ECO:0007669"/>
    <property type="project" value="TreeGrafter"/>
</dbReference>
<dbReference type="Gene3D" id="3.90.226.10">
    <property type="entry name" value="2-enoyl-CoA Hydratase, Chain A, domain 1"/>
    <property type="match status" value="1"/>
</dbReference>
<dbReference type="SUPFAM" id="SSF52096">
    <property type="entry name" value="ClpP/crotonase"/>
    <property type="match status" value="1"/>
</dbReference>
<dbReference type="GO" id="GO:1905202">
    <property type="term" value="C:methylcrotonoyl-CoA carboxylase complex"/>
    <property type="evidence" value="ECO:0007669"/>
    <property type="project" value="TreeGrafter"/>
</dbReference>
<keyword evidence="3" id="KW-1185">Reference proteome</keyword>
<evidence type="ECO:0000256" key="1">
    <source>
        <dbReference type="ARBA" id="ARBA00006102"/>
    </source>
</evidence>
<protein>
    <submittedName>
        <fullName evidence="2">Methylcrotonoyl-CoA carboxylase beta chain mitochondrial-like</fullName>
    </submittedName>
</protein>
<dbReference type="InterPro" id="IPR029045">
    <property type="entry name" value="ClpP/crotonase-like_dom_sf"/>
</dbReference>
<reference evidence="2 3" key="1">
    <citation type="journal article" date="2018" name="Front. Plant Sci.">
        <title>Red Clover (Trifolium pratense) and Zigzag Clover (T. medium) - A Picture of Genomic Similarities and Differences.</title>
        <authorList>
            <person name="Dluhosova J."/>
            <person name="Istvanek J."/>
            <person name="Nedelnik J."/>
            <person name="Repkova J."/>
        </authorList>
    </citation>
    <scope>NUCLEOTIDE SEQUENCE [LARGE SCALE GENOMIC DNA]</scope>
    <source>
        <strain evidence="3">cv. 10/8</strain>
        <tissue evidence="2">Leaf</tissue>
    </source>
</reference>
<evidence type="ECO:0000313" key="3">
    <source>
        <dbReference type="Proteomes" id="UP000265520"/>
    </source>
</evidence>
<dbReference type="AlphaFoldDB" id="A0A392VH51"/>
<proteinExistence type="inferred from homology"/>
<name>A0A392VH51_9FABA</name>
<accession>A0A392VH51</accession>
<dbReference type="EMBL" id="LXQA011122068">
    <property type="protein sequence ID" value="MCI85710.1"/>
    <property type="molecule type" value="Genomic_DNA"/>
</dbReference>
<sequence>MEHLITQLQSHVHKVLAGGGPESVKRNSSRNKLLPRQRIDLLLDPGSSFLELSQVL</sequence>
<organism evidence="2 3">
    <name type="scientific">Trifolium medium</name>
    <dbReference type="NCBI Taxonomy" id="97028"/>
    <lineage>
        <taxon>Eukaryota</taxon>
        <taxon>Viridiplantae</taxon>
        <taxon>Streptophyta</taxon>
        <taxon>Embryophyta</taxon>
        <taxon>Tracheophyta</taxon>
        <taxon>Spermatophyta</taxon>
        <taxon>Magnoliopsida</taxon>
        <taxon>eudicotyledons</taxon>
        <taxon>Gunneridae</taxon>
        <taxon>Pentapetalae</taxon>
        <taxon>rosids</taxon>
        <taxon>fabids</taxon>
        <taxon>Fabales</taxon>
        <taxon>Fabaceae</taxon>
        <taxon>Papilionoideae</taxon>
        <taxon>50 kb inversion clade</taxon>
        <taxon>NPAAA clade</taxon>
        <taxon>Hologalegina</taxon>
        <taxon>IRL clade</taxon>
        <taxon>Trifolieae</taxon>
        <taxon>Trifolium</taxon>
    </lineage>
</organism>
<dbReference type="PANTHER" id="PTHR22855">
    <property type="entry name" value="ACETYL, PROPIONYL, PYRUVATE, AND GLUTACONYL CARBOXYLASE-RELATED"/>
    <property type="match status" value="1"/>
</dbReference>
<evidence type="ECO:0000313" key="2">
    <source>
        <dbReference type="EMBL" id="MCI85710.1"/>
    </source>
</evidence>